<dbReference type="GO" id="GO:0005886">
    <property type="term" value="C:plasma membrane"/>
    <property type="evidence" value="ECO:0007669"/>
    <property type="project" value="UniProtKB-SubCell"/>
</dbReference>
<dbReference type="EMBL" id="JMQA01000047">
    <property type="protein sequence ID" value="KFM94549.1"/>
    <property type="molecule type" value="Genomic_DNA"/>
</dbReference>
<dbReference type="AlphaFoldDB" id="A0A090Y7Y9"/>
<dbReference type="InterPro" id="IPR003838">
    <property type="entry name" value="ABC3_permease_C"/>
</dbReference>
<comment type="subcellular location">
    <subcellularLocation>
        <location evidence="1">Cell membrane</location>
        <topology evidence="1">Multi-pass membrane protein</topology>
    </subcellularLocation>
</comment>
<comment type="caution">
    <text evidence="9">The sequence shown here is derived from an EMBL/GenBank/DDBJ whole genome shotgun (WGS) entry which is preliminary data.</text>
</comment>
<evidence type="ECO:0000256" key="2">
    <source>
        <dbReference type="ARBA" id="ARBA00022475"/>
    </source>
</evidence>
<feature type="transmembrane region" description="Helical" evidence="7">
    <location>
        <begin position="761"/>
        <end position="781"/>
    </location>
</feature>
<dbReference type="InterPro" id="IPR050250">
    <property type="entry name" value="Macrolide_Exporter_MacB"/>
</dbReference>
<evidence type="ECO:0000256" key="3">
    <source>
        <dbReference type="ARBA" id="ARBA00022692"/>
    </source>
</evidence>
<dbReference type="STRING" id="44252.DJ90_1362"/>
<evidence type="ECO:0000256" key="4">
    <source>
        <dbReference type="ARBA" id="ARBA00022989"/>
    </source>
</evidence>
<comment type="similarity">
    <text evidence="6">Belongs to the ABC-4 integral membrane protein family.</text>
</comment>
<dbReference type="EMBL" id="WNZZ01000001">
    <property type="protein sequence ID" value="MUG21106.1"/>
    <property type="molecule type" value="Genomic_DNA"/>
</dbReference>
<protein>
    <submittedName>
        <fullName evidence="9">FtsX-like permease family protein</fullName>
    </submittedName>
</protein>
<gene>
    <name evidence="9" type="ORF">DJ90_1362</name>
    <name evidence="10" type="ORF">GNQ08_01490</name>
</gene>
<dbReference type="GeneID" id="77010734"/>
<evidence type="ECO:0000256" key="6">
    <source>
        <dbReference type="ARBA" id="ARBA00038076"/>
    </source>
</evidence>
<dbReference type="Pfam" id="PF02687">
    <property type="entry name" value="FtsX"/>
    <property type="match status" value="2"/>
</dbReference>
<reference evidence="10 12" key="2">
    <citation type="submission" date="2019-11" db="EMBL/GenBank/DDBJ databases">
        <title>Draft genome sequences of five Paenibacillus species of dairy origin.</title>
        <authorList>
            <person name="Olajide A.M."/>
            <person name="Chen S."/>
            <person name="Lapointe G."/>
        </authorList>
    </citation>
    <scope>NUCLEOTIDE SEQUENCE [LARGE SCALE GENOMIC DNA]</scope>
    <source>
        <strain evidence="10 12">3CT49</strain>
    </source>
</reference>
<evidence type="ECO:0000313" key="12">
    <source>
        <dbReference type="Proteomes" id="UP000442469"/>
    </source>
</evidence>
<feature type="domain" description="ABC3 transporter permease C-terminal" evidence="8">
    <location>
        <begin position="673"/>
        <end position="783"/>
    </location>
</feature>
<dbReference type="RefSeq" id="WP_036618696.1">
    <property type="nucleotide sequence ID" value="NZ_BGML01000004.1"/>
</dbReference>
<organism evidence="9 11">
    <name type="scientific">Paenibacillus macerans</name>
    <name type="common">Bacillus macerans</name>
    <dbReference type="NCBI Taxonomy" id="44252"/>
    <lineage>
        <taxon>Bacteria</taxon>
        <taxon>Bacillati</taxon>
        <taxon>Bacillota</taxon>
        <taxon>Bacilli</taxon>
        <taxon>Bacillales</taxon>
        <taxon>Paenibacillaceae</taxon>
        <taxon>Paenibacillus</taxon>
    </lineage>
</organism>
<dbReference type="HOGENOM" id="CLU_010964_1_1_9"/>
<dbReference type="OrthoDB" id="9793166at2"/>
<feature type="transmembrane region" description="Helical" evidence="7">
    <location>
        <begin position="669"/>
        <end position="694"/>
    </location>
</feature>
<dbReference type="Proteomes" id="UP000029278">
    <property type="component" value="Unassembled WGS sequence"/>
</dbReference>
<keyword evidence="5 7" id="KW-0472">Membrane</keyword>
<sequence>MAKLNTSGIKRLSKANLKADRVKYYFAGSIIALAAFLLTVVLTFGYNSFTNLQNDSDFQAIFYNVSPDEISRIQQVEEIDKVGLYLEVGREKQEERSLSILYTDQTMMDLSNASIVQGKFPTQPNEMAIEEGYFSADAPKPGIGDRIVVEFRNNASKEMQTNEFVISGLLQTTASGEANRISYNALVSKAFIAADPHLSKAKYSAAIKVQNAGSYANEELKSKIKDIGNQIGFPEQNVQINNMNVDTNNLSGGTILMIFCIIVVIALACWVVIYNIFYISIIKQIKQYGQLRALGATRKQIKKMVKYEGGYVSRNFIPVGVLLGCLMSWAMNPSVWTFLPSLLLAIAAGLFTVITVRFSLNAPAKFAAKISPIEAIRYIGAEIYIYKRKEKKSSKRLTPFALAGMNLTRSRKKTLLTLLSLILSGVLFISFATLLNSVDAVSRTQPNFPNNGKFVIQINSELYSETVNLSDLQSENQLSGTLKGSILSISGVDRVIERQYIEATIKGTSESEGPAVVSVENISPNNIEPLRKRLVQGKIPEVDSSDDSYILMNSASSAFEFYGIKYAVGDRISFIIGNDRDKVEHEFEIIGDIADKNMGTEFYLPSKVMQSLAPFNPNQSFEVVLKENTNEQIVKEELQRLIQNKDTLNVLSFSDMVKSNKAGFRMITIAVYSFMIFIALFSVINLLNTVMTTINARRVEIGIMQAIGMDRKQLFAMLGCETGFLIVGSFVISLLAGNLIGYGISESLGNVGGLSFIHYKFPWLAIFLYVFATLLIQVCVLRFMRSSMSRQTVVERLR</sequence>
<evidence type="ECO:0000313" key="10">
    <source>
        <dbReference type="EMBL" id="MUG21106.1"/>
    </source>
</evidence>
<dbReference type="PATRIC" id="fig|44252.3.peg.5643"/>
<keyword evidence="3 7" id="KW-0812">Transmembrane</keyword>
<feature type="domain" description="ABC3 transporter permease C-terminal" evidence="8">
    <location>
        <begin position="260"/>
        <end position="372"/>
    </location>
</feature>
<evidence type="ECO:0000256" key="5">
    <source>
        <dbReference type="ARBA" id="ARBA00023136"/>
    </source>
</evidence>
<keyword evidence="4 7" id="KW-1133">Transmembrane helix</keyword>
<feature type="transmembrane region" description="Helical" evidence="7">
    <location>
        <begin position="337"/>
        <end position="360"/>
    </location>
</feature>
<accession>A0A090Y7Y9</accession>
<evidence type="ECO:0000256" key="7">
    <source>
        <dbReference type="SAM" id="Phobius"/>
    </source>
</evidence>
<dbReference type="PANTHER" id="PTHR30572:SF4">
    <property type="entry name" value="ABC TRANSPORTER PERMEASE YTRF"/>
    <property type="match status" value="1"/>
</dbReference>
<feature type="transmembrane region" description="Helical" evidence="7">
    <location>
        <begin position="24"/>
        <end position="46"/>
    </location>
</feature>
<feature type="transmembrane region" description="Helical" evidence="7">
    <location>
        <begin position="255"/>
        <end position="277"/>
    </location>
</feature>
<feature type="transmembrane region" description="Helical" evidence="7">
    <location>
        <begin position="311"/>
        <end position="331"/>
    </location>
</feature>
<name>A0A090Y7Y9_PAEMA</name>
<dbReference type="Proteomes" id="UP000442469">
    <property type="component" value="Unassembled WGS sequence"/>
</dbReference>
<dbReference type="PANTHER" id="PTHR30572">
    <property type="entry name" value="MEMBRANE COMPONENT OF TRANSPORTER-RELATED"/>
    <property type="match status" value="1"/>
</dbReference>
<feature type="transmembrane region" description="Helical" evidence="7">
    <location>
        <begin position="714"/>
        <end position="741"/>
    </location>
</feature>
<evidence type="ECO:0000313" key="9">
    <source>
        <dbReference type="EMBL" id="KFM94549.1"/>
    </source>
</evidence>
<evidence type="ECO:0000313" key="11">
    <source>
        <dbReference type="Proteomes" id="UP000029278"/>
    </source>
</evidence>
<keyword evidence="11" id="KW-1185">Reference proteome</keyword>
<reference evidence="9 11" key="1">
    <citation type="submission" date="2014-04" db="EMBL/GenBank/DDBJ databases">
        <authorList>
            <person name="Bishop-Lilly K.A."/>
            <person name="Broomall S.M."/>
            <person name="Chain P.S."/>
            <person name="Chertkov O."/>
            <person name="Coyne S.R."/>
            <person name="Daligault H.E."/>
            <person name="Davenport K.W."/>
            <person name="Erkkila T."/>
            <person name="Frey K.G."/>
            <person name="Gibbons H.S."/>
            <person name="Gu W."/>
            <person name="Jaissle J."/>
            <person name="Johnson S.L."/>
            <person name="Koroleva G.I."/>
            <person name="Ladner J.T."/>
            <person name="Lo C.-C."/>
            <person name="Minogue T.D."/>
            <person name="Munk C."/>
            <person name="Palacios G.F."/>
            <person name="Redden C.L."/>
            <person name="Rosenzweig C.N."/>
            <person name="Scholz M.B."/>
            <person name="Teshima H."/>
            <person name="Xu Y."/>
        </authorList>
    </citation>
    <scope>NUCLEOTIDE SEQUENCE [LARGE SCALE GENOMIC DNA]</scope>
    <source>
        <strain evidence="9 11">8244</strain>
    </source>
</reference>
<keyword evidence="2" id="KW-1003">Cell membrane</keyword>
<dbReference type="GO" id="GO:0022857">
    <property type="term" value="F:transmembrane transporter activity"/>
    <property type="evidence" value="ECO:0007669"/>
    <property type="project" value="TreeGrafter"/>
</dbReference>
<evidence type="ECO:0000256" key="1">
    <source>
        <dbReference type="ARBA" id="ARBA00004651"/>
    </source>
</evidence>
<feature type="transmembrane region" description="Helical" evidence="7">
    <location>
        <begin position="415"/>
        <end position="435"/>
    </location>
</feature>
<evidence type="ECO:0000259" key="8">
    <source>
        <dbReference type="Pfam" id="PF02687"/>
    </source>
</evidence>
<proteinExistence type="inferred from homology"/>